<comment type="caution">
    <text evidence="2">The sequence shown here is derived from an EMBL/GenBank/DDBJ whole genome shotgun (WGS) entry which is preliminary data.</text>
</comment>
<proteinExistence type="predicted"/>
<dbReference type="OrthoDB" id="10600995at2759"/>
<evidence type="ECO:0000313" key="3">
    <source>
        <dbReference type="Proteomes" id="UP000756346"/>
    </source>
</evidence>
<dbReference type="EMBL" id="JAGTJQ010000009">
    <property type="protein sequence ID" value="KAH7024650.1"/>
    <property type="molecule type" value="Genomic_DNA"/>
</dbReference>
<dbReference type="GeneID" id="70186702"/>
<accession>A0A9P8XY06</accession>
<evidence type="ECO:0000256" key="1">
    <source>
        <dbReference type="SAM" id="MobiDB-lite"/>
    </source>
</evidence>
<organism evidence="2 3">
    <name type="scientific">Microdochium trichocladiopsis</name>
    <dbReference type="NCBI Taxonomy" id="1682393"/>
    <lineage>
        <taxon>Eukaryota</taxon>
        <taxon>Fungi</taxon>
        <taxon>Dikarya</taxon>
        <taxon>Ascomycota</taxon>
        <taxon>Pezizomycotina</taxon>
        <taxon>Sordariomycetes</taxon>
        <taxon>Xylariomycetidae</taxon>
        <taxon>Xylariales</taxon>
        <taxon>Microdochiaceae</taxon>
        <taxon>Microdochium</taxon>
    </lineage>
</organism>
<name>A0A9P8XY06_9PEZI</name>
<reference evidence="2" key="1">
    <citation type="journal article" date="2021" name="Nat. Commun.">
        <title>Genetic determinants of endophytism in the Arabidopsis root mycobiome.</title>
        <authorList>
            <person name="Mesny F."/>
            <person name="Miyauchi S."/>
            <person name="Thiergart T."/>
            <person name="Pickel B."/>
            <person name="Atanasova L."/>
            <person name="Karlsson M."/>
            <person name="Huettel B."/>
            <person name="Barry K.W."/>
            <person name="Haridas S."/>
            <person name="Chen C."/>
            <person name="Bauer D."/>
            <person name="Andreopoulos W."/>
            <person name="Pangilinan J."/>
            <person name="LaButti K."/>
            <person name="Riley R."/>
            <person name="Lipzen A."/>
            <person name="Clum A."/>
            <person name="Drula E."/>
            <person name="Henrissat B."/>
            <person name="Kohler A."/>
            <person name="Grigoriev I.V."/>
            <person name="Martin F.M."/>
            <person name="Hacquard S."/>
        </authorList>
    </citation>
    <scope>NUCLEOTIDE SEQUENCE</scope>
    <source>
        <strain evidence="2">MPI-CAGE-CH-0230</strain>
    </source>
</reference>
<feature type="compositionally biased region" description="Basic residues" evidence="1">
    <location>
        <begin position="187"/>
        <end position="200"/>
    </location>
</feature>
<feature type="region of interest" description="Disordered" evidence="1">
    <location>
        <begin position="172"/>
        <end position="200"/>
    </location>
</feature>
<evidence type="ECO:0000313" key="2">
    <source>
        <dbReference type="EMBL" id="KAH7024650.1"/>
    </source>
</evidence>
<dbReference type="AlphaFoldDB" id="A0A9P8XY06"/>
<feature type="compositionally biased region" description="Low complexity" evidence="1">
    <location>
        <begin position="41"/>
        <end position="59"/>
    </location>
</feature>
<protein>
    <submittedName>
        <fullName evidence="2">Uncharacterized protein</fullName>
    </submittedName>
</protein>
<feature type="region of interest" description="Disordered" evidence="1">
    <location>
        <begin position="41"/>
        <end position="61"/>
    </location>
</feature>
<dbReference type="Proteomes" id="UP000756346">
    <property type="component" value="Unassembled WGS sequence"/>
</dbReference>
<gene>
    <name evidence="2" type="ORF">B0I36DRAFT_352861</name>
</gene>
<keyword evidence="3" id="KW-1185">Reference proteome</keyword>
<sequence length="228" mass="24947">MEVADEWAASFCLMCEQSSPGGDFCSPFCCMTNYQSTAISDSDSTGSFGTTTGSSSTADKGGGLKQDMVVLAQAKTPGTSYRQDTIRGPNPAISDLEHFRLLTPQSQHSLPAKPHPPSTLLPSCTAGQVIEYLGTTHPYEDSGGLLHHGTTAFPSDVTQQGPQETASLFCTRSGIRPDTSTVEPTQKRKRPSSRPKRRKVVQYRQLLPWERLEQARQIRRLDHCDDLT</sequence>
<dbReference type="RefSeq" id="XP_046008198.1">
    <property type="nucleotide sequence ID" value="XM_046157156.1"/>
</dbReference>